<dbReference type="Proteomes" id="UP001176941">
    <property type="component" value="Chromosome 3"/>
</dbReference>
<reference evidence="2" key="1">
    <citation type="submission" date="2023-04" db="EMBL/GenBank/DDBJ databases">
        <authorList>
            <consortium name="ELIXIR-Norway"/>
        </authorList>
    </citation>
    <scope>NUCLEOTIDE SEQUENCE [LARGE SCALE GENOMIC DNA]</scope>
</reference>
<keyword evidence="3" id="KW-1185">Reference proteome</keyword>
<proteinExistence type="predicted"/>
<feature type="transmembrane region" description="Helical" evidence="1">
    <location>
        <begin position="25"/>
        <end position="48"/>
    </location>
</feature>
<sequence>MPGTSKNFEGGSGAEVWLSCEHRSFSWLIIFASEFNLPFFFFSCLILHPLTPWPLRMKQVSGHHDGSDVSSSELPLADEGSCIVETETVFDPASTLPSP</sequence>
<protein>
    <submittedName>
        <fullName evidence="2">Uncharacterized protein</fullName>
    </submittedName>
</protein>
<evidence type="ECO:0000313" key="3">
    <source>
        <dbReference type="Proteomes" id="UP001176941"/>
    </source>
</evidence>
<keyword evidence="1" id="KW-1133">Transmembrane helix</keyword>
<accession>A0ABN8ZDD6</accession>
<keyword evidence="1" id="KW-0812">Transmembrane</keyword>
<name>A0ABN8ZDD6_RANTA</name>
<evidence type="ECO:0000313" key="2">
    <source>
        <dbReference type="EMBL" id="CAI9169874.1"/>
    </source>
</evidence>
<gene>
    <name evidence="2" type="ORF">MRATA1EN1_LOCUS18836</name>
</gene>
<keyword evidence="1" id="KW-0472">Membrane</keyword>
<organism evidence="2 3">
    <name type="scientific">Rangifer tarandus platyrhynchus</name>
    <name type="common">Svalbard reindeer</name>
    <dbReference type="NCBI Taxonomy" id="3082113"/>
    <lineage>
        <taxon>Eukaryota</taxon>
        <taxon>Metazoa</taxon>
        <taxon>Chordata</taxon>
        <taxon>Craniata</taxon>
        <taxon>Vertebrata</taxon>
        <taxon>Euteleostomi</taxon>
        <taxon>Mammalia</taxon>
        <taxon>Eutheria</taxon>
        <taxon>Laurasiatheria</taxon>
        <taxon>Artiodactyla</taxon>
        <taxon>Ruminantia</taxon>
        <taxon>Pecora</taxon>
        <taxon>Cervidae</taxon>
        <taxon>Odocoileinae</taxon>
        <taxon>Rangifer</taxon>
    </lineage>
</organism>
<evidence type="ECO:0000256" key="1">
    <source>
        <dbReference type="SAM" id="Phobius"/>
    </source>
</evidence>
<dbReference type="EMBL" id="OX459939">
    <property type="protein sequence ID" value="CAI9169874.1"/>
    <property type="molecule type" value="Genomic_DNA"/>
</dbReference>